<protein>
    <submittedName>
        <fullName evidence="1">Uncharacterized protein</fullName>
    </submittedName>
</protein>
<proteinExistence type="predicted"/>
<keyword evidence="2" id="KW-1185">Reference proteome</keyword>
<dbReference type="Proteomes" id="UP000199397">
    <property type="component" value="Unassembled WGS sequence"/>
</dbReference>
<dbReference type="AlphaFoldDB" id="A0A1H4GNN0"/>
<organism evidence="1 2">
    <name type="scientific">Thiothrix caldifontis</name>
    <dbReference type="NCBI Taxonomy" id="525918"/>
    <lineage>
        <taxon>Bacteria</taxon>
        <taxon>Pseudomonadati</taxon>
        <taxon>Pseudomonadota</taxon>
        <taxon>Gammaproteobacteria</taxon>
        <taxon>Thiotrichales</taxon>
        <taxon>Thiotrichaceae</taxon>
        <taxon>Thiothrix</taxon>
    </lineage>
</organism>
<reference evidence="1 2" key="1">
    <citation type="submission" date="2016-10" db="EMBL/GenBank/DDBJ databases">
        <authorList>
            <person name="de Groot N.N."/>
        </authorList>
    </citation>
    <scope>NUCLEOTIDE SEQUENCE [LARGE SCALE GENOMIC DNA]</scope>
    <source>
        <strain evidence="1 2">DSM 21228</strain>
    </source>
</reference>
<evidence type="ECO:0000313" key="2">
    <source>
        <dbReference type="Proteomes" id="UP000199397"/>
    </source>
</evidence>
<dbReference type="EMBL" id="FNQP01000037">
    <property type="protein sequence ID" value="SEB11216.1"/>
    <property type="molecule type" value="Genomic_DNA"/>
</dbReference>
<gene>
    <name evidence="1" type="ORF">SAMN05660964_03610</name>
</gene>
<name>A0A1H4GNN0_9GAMM</name>
<accession>A0A1H4GNN0</accession>
<sequence>MYHKLKLFIFINGVFMWFSNEFFTLLNNASKTQDDTDWLNQTLNSIKDKINSCENIQKLPEIRRKYVKRGSRRALGSWVFDGNSHYYIHTVGTRSELQPNIGVWADNRIRVGYGFELTKAYFGNPEKCHKFMESAVKVLSNRQANINSHWENCSNIYVESYSKEDNYSENHIESSSMIDFLTSFEKPEWLFFGHVINVNETESIPSILDETSSLKFIDTFFGETSDFYGAVCEIYKSTP</sequence>
<evidence type="ECO:0000313" key="1">
    <source>
        <dbReference type="EMBL" id="SEB11216.1"/>
    </source>
</evidence>